<keyword evidence="2 7" id="KW-0812">Transmembrane</keyword>
<evidence type="ECO:0000256" key="4">
    <source>
        <dbReference type="ARBA" id="ARBA00023136"/>
    </source>
</evidence>
<dbReference type="AlphaFoldDB" id="A0AAE0D6T5"/>
<evidence type="ECO:0000256" key="7">
    <source>
        <dbReference type="SAM" id="Phobius"/>
    </source>
</evidence>
<name>A0AAE0D6T5_COLKA</name>
<feature type="transmembrane region" description="Helical" evidence="7">
    <location>
        <begin position="40"/>
        <end position="59"/>
    </location>
</feature>
<feature type="transmembrane region" description="Helical" evidence="7">
    <location>
        <begin position="92"/>
        <end position="113"/>
    </location>
</feature>
<dbReference type="InterPro" id="IPR049326">
    <property type="entry name" value="Rhodopsin_dom_fungi"/>
</dbReference>
<dbReference type="PANTHER" id="PTHR33048:SF2">
    <property type="entry name" value="SRPK"/>
    <property type="match status" value="1"/>
</dbReference>
<comment type="subcellular location">
    <subcellularLocation>
        <location evidence="1">Membrane</location>
        <topology evidence="1">Multi-pass membrane protein</topology>
    </subcellularLocation>
</comment>
<feature type="region of interest" description="Disordered" evidence="6">
    <location>
        <begin position="329"/>
        <end position="350"/>
    </location>
</feature>
<keyword evidence="4 7" id="KW-0472">Membrane</keyword>
<evidence type="ECO:0000256" key="6">
    <source>
        <dbReference type="SAM" id="MobiDB-lite"/>
    </source>
</evidence>
<protein>
    <recommendedName>
        <fullName evidence="8">Rhodopsin domain-containing protein</fullName>
    </recommendedName>
</protein>
<gene>
    <name evidence="9" type="ORF">CKAH01_05288</name>
</gene>
<evidence type="ECO:0000256" key="1">
    <source>
        <dbReference type="ARBA" id="ARBA00004141"/>
    </source>
</evidence>
<feature type="domain" description="Rhodopsin" evidence="8">
    <location>
        <begin position="23"/>
        <end position="263"/>
    </location>
</feature>
<organism evidence="9 10">
    <name type="scientific">Colletotrichum kahawae</name>
    <name type="common">Coffee berry disease fungus</name>
    <dbReference type="NCBI Taxonomy" id="34407"/>
    <lineage>
        <taxon>Eukaryota</taxon>
        <taxon>Fungi</taxon>
        <taxon>Dikarya</taxon>
        <taxon>Ascomycota</taxon>
        <taxon>Pezizomycotina</taxon>
        <taxon>Sordariomycetes</taxon>
        <taxon>Hypocreomycetidae</taxon>
        <taxon>Glomerellales</taxon>
        <taxon>Glomerellaceae</taxon>
        <taxon>Colletotrichum</taxon>
        <taxon>Colletotrichum gloeosporioides species complex</taxon>
    </lineage>
</organism>
<evidence type="ECO:0000256" key="5">
    <source>
        <dbReference type="ARBA" id="ARBA00038359"/>
    </source>
</evidence>
<dbReference type="Pfam" id="PF20684">
    <property type="entry name" value="Fung_rhodopsin"/>
    <property type="match status" value="1"/>
</dbReference>
<dbReference type="InterPro" id="IPR052337">
    <property type="entry name" value="SAT4-like"/>
</dbReference>
<feature type="transmembrane region" description="Helical" evidence="7">
    <location>
        <begin position="125"/>
        <end position="145"/>
    </location>
</feature>
<evidence type="ECO:0000256" key="2">
    <source>
        <dbReference type="ARBA" id="ARBA00022692"/>
    </source>
</evidence>
<dbReference type="PANTHER" id="PTHR33048">
    <property type="entry name" value="PTH11-LIKE INTEGRAL MEMBRANE PROTEIN (AFU_ORTHOLOGUE AFUA_5G11245)"/>
    <property type="match status" value="1"/>
</dbReference>
<feature type="transmembrane region" description="Helical" evidence="7">
    <location>
        <begin position="205"/>
        <end position="223"/>
    </location>
</feature>
<comment type="similarity">
    <text evidence="5">Belongs to the SAT4 family.</text>
</comment>
<evidence type="ECO:0000313" key="9">
    <source>
        <dbReference type="EMBL" id="KAK2760602.1"/>
    </source>
</evidence>
<comment type="caution">
    <text evidence="9">The sequence shown here is derived from an EMBL/GenBank/DDBJ whole genome shotgun (WGS) entry which is preliminary data.</text>
</comment>
<evidence type="ECO:0000256" key="3">
    <source>
        <dbReference type="ARBA" id="ARBA00022989"/>
    </source>
</evidence>
<dbReference type="Proteomes" id="UP001281614">
    <property type="component" value="Unassembled WGS sequence"/>
</dbReference>
<evidence type="ECO:0000313" key="10">
    <source>
        <dbReference type="Proteomes" id="UP001281614"/>
    </source>
</evidence>
<feature type="transmembrane region" description="Helical" evidence="7">
    <location>
        <begin position="13"/>
        <end position="33"/>
    </location>
</feature>
<keyword evidence="10" id="KW-1185">Reference proteome</keyword>
<accession>A0AAE0D6T5</accession>
<feature type="transmembrane region" description="Helical" evidence="7">
    <location>
        <begin position="172"/>
        <end position="193"/>
    </location>
</feature>
<dbReference type="GO" id="GO:0016020">
    <property type="term" value="C:membrane"/>
    <property type="evidence" value="ECO:0007669"/>
    <property type="project" value="UniProtKB-SubCell"/>
</dbReference>
<keyword evidence="3 7" id="KW-1133">Transmembrane helix</keyword>
<reference evidence="9" key="1">
    <citation type="submission" date="2023-02" db="EMBL/GenBank/DDBJ databases">
        <title>Colletotrichum kahawae CIFC_Que2 genome sequencing and assembly.</title>
        <authorList>
            <person name="Baroncelli R."/>
        </authorList>
    </citation>
    <scope>NUCLEOTIDE SEQUENCE</scope>
    <source>
        <strain evidence="9">CIFC_Que2</strain>
    </source>
</reference>
<dbReference type="EMBL" id="VYYT01000168">
    <property type="protein sequence ID" value="KAK2760602.1"/>
    <property type="molecule type" value="Genomic_DNA"/>
</dbReference>
<evidence type="ECO:0000259" key="8">
    <source>
        <dbReference type="Pfam" id="PF20684"/>
    </source>
</evidence>
<sequence length="362" mass="40508">MATPFQVEAWTEYAIGLLVLLVRIVYRSTIVGTNWEGDDYFALAAVFFWTGELVMLELIGQYGSITGMTDEIALTLSDKQIERIVVGSKCLLAGWCLYVTLIWCLKACMLFLYRRLTLNLTQRRMVTITAFTCVVLYIVTIIVILTRCQPFHANWQVYPYPGDACALNIPNYIALAITNVTTDMMILYIPLPLLWSVQMPMARKIICSLWLCTGIFIIIATLLRCILCLQDAQSINLGTIWSIRETFVGILAVNAPVLGPWIAKNASAVRSRTSKNRSKTGGQESANHIVTIGAKESTHRLDRLGKDGRRGLGWTEIDNDSEERIMKTQNDVAVSAKRSDEELSREVSPNGIHVKTTFQVSG</sequence>
<proteinExistence type="inferred from homology"/>